<feature type="transmembrane region" description="Helical" evidence="2">
    <location>
        <begin position="163"/>
        <end position="184"/>
    </location>
</feature>
<organism evidence="4 5">
    <name type="scientific">Glycomyces sambucus</name>
    <dbReference type="NCBI Taxonomy" id="380244"/>
    <lineage>
        <taxon>Bacteria</taxon>
        <taxon>Bacillati</taxon>
        <taxon>Actinomycetota</taxon>
        <taxon>Actinomycetes</taxon>
        <taxon>Glycomycetales</taxon>
        <taxon>Glycomycetaceae</taxon>
        <taxon>Glycomyces</taxon>
    </lineage>
</organism>
<feature type="transmembrane region" description="Helical" evidence="2">
    <location>
        <begin position="216"/>
        <end position="237"/>
    </location>
</feature>
<accession>A0A1G9HYN4</accession>
<feature type="transmembrane region" description="Helical" evidence="2">
    <location>
        <begin position="112"/>
        <end position="129"/>
    </location>
</feature>
<dbReference type="OrthoDB" id="2388539at2"/>
<keyword evidence="5" id="KW-1185">Reference proteome</keyword>
<dbReference type="Proteomes" id="UP000198662">
    <property type="component" value="Unassembled WGS sequence"/>
</dbReference>
<dbReference type="InterPro" id="IPR052529">
    <property type="entry name" value="Bact_Transport_Assoc"/>
</dbReference>
<feature type="transmembrane region" description="Helical" evidence="2">
    <location>
        <begin position="257"/>
        <end position="277"/>
    </location>
</feature>
<dbReference type="InterPro" id="IPR007349">
    <property type="entry name" value="DUF418"/>
</dbReference>
<feature type="transmembrane region" description="Helical" evidence="2">
    <location>
        <begin position="336"/>
        <end position="357"/>
    </location>
</feature>
<name>A0A1G9HYN4_9ACTN</name>
<dbReference type="Pfam" id="PF04235">
    <property type="entry name" value="DUF418"/>
    <property type="match status" value="1"/>
</dbReference>
<reference evidence="5" key="1">
    <citation type="submission" date="2016-10" db="EMBL/GenBank/DDBJ databases">
        <authorList>
            <person name="Varghese N."/>
            <person name="Submissions S."/>
        </authorList>
    </citation>
    <scope>NUCLEOTIDE SEQUENCE [LARGE SCALE GENOMIC DNA]</scope>
    <source>
        <strain evidence="5">CGMCC 4.3147</strain>
    </source>
</reference>
<evidence type="ECO:0000259" key="3">
    <source>
        <dbReference type="Pfam" id="PF04235"/>
    </source>
</evidence>
<feature type="transmembrane region" description="Helical" evidence="2">
    <location>
        <begin position="297"/>
        <end position="315"/>
    </location>
</feature>
<sequence>MTTPVATAPPARPGTARGPVRTGERALAPDLARGAMLLLIALANSAGYFLASAPGVAIDPQGAERVYNFLMVELVHARAFPLFALLFGYGLVQLSRRQEQSGASARQVRNVLLRRGLALFAFGAVHGVLLYSGDFLGAYGIICVLFTLLLLQRSDRVHRFAPWYLAVGGAYTLVLAAMTTIGLLGGGSGAEVPVSPFPSVLAGTYLESLTERAAEWPVHTLTIVPMILMVWVGAWAARHRVLEAPQEHLRLLRTTAIGGLAVAITAGMPMALLTAGAISVDEGTAGSVKMLYETSGFFGGLGYGALFGLIAYAVGRRRDSHGPVLTAIASLGQRSLTGYLFQSVAWLALAAPFALALPERTDSPLLVSGLCAVLVWAFTVVAADVMRRLRYRGPAEMLLRRLVYFRKAGER</sequence>
<feature type="transmembrane region" description="Helical" evidence="2">
    <location>
        <begin position="31"/>
        <end position="50"/>
    </location>
</feature>
<evidence type="ECO:0000313" key="5">
    <source>
        <dbReference type="Proteomes" id="UP000198662"/>
    </source>
</evidence>
<keyword evidence="2" id="KW-0812">Transmembrane</keyword>
<feature type="domain" description="DUF418" evidence="3">
    <location>
        <begin position="236"/>
        <end position="405"/>
    </location>
</feature>
<dbReference type="EMBL" id="FNGF01000004">
    <property type="protein sequence ID" value="SDL17906.1"/>
    <property type="molecule type" value="Genomic_DNA"/>
</dbReference>
<keyword evidence="2" id="KW-0472">Membrane</keyword>
<evidence type="ECO:0000313" key="4">
    <source>
        <dbReference type="EMBL" id="SDL17906.1"/>
    </source>
</evidence>
<dbReference type="RefSeq" id="WP_091050141.1">
    <property type="nucleotide sequence ID" value="NZ_FNGF01000004.1"/>
</dbReference>
<dbReference type="AlphaFoldDB" id="A0A1G9HYN4"/>
<evidence type="ECO:0000256" key="1">
    <source>
        <dbReference type="SAM" id="MobiDB-lite"/>
    </source>
</evidence>
<feature type="compositionally biased region" description="Low complexity" evidence="1">
    <location>
        <begin position="1"/>
        <end position="21"/>
    </location>
</feature>
<dbReference type="STRING" id="380244.SAMN05216298_2913"/>
<protein>
    <submittedName>
        <fullName evidence="4">Uncharacterized membrane protein YeiB</fullName>
    </submittedName>
</protein>
<evidence type="ECO:0000256" key="2">
    <source>
        <dbReference type="SAM" id="Phobius"/>
    </source>
</evidence>
<dbReference type="PANTHER" id="PTHR30590:SF2">
    <property type="entry name" value="INNER MEMBRANE PROTEIN"/>
    <property type="match status" value="1"/>
</dbReference>
<feature type="transmembrane region" description="Helical" evidence="2">
    <location>
        <begin position="70"/>
        <end position="92"/>
    </location>
</feature>
<proteinExistence type="predicted"/>
<feature type="transmembrane region" description="Helical" evidence="2">
    <location>
        <begin position="135"/>
        <end position="151"/>
    </location>
</feature>
<feature type="transmembrane region" description="Helical" evidence="2">
    <location>
        <begin position="363"/>
        <end position="383"/>
    </location>
</feature>
<dbReference type="PANTHER" id="PTHR30590">
    <property type="entry name" value="INNER MEMBRANE PROTEIN"/>
    <property type="match status" value="1"/>
</dbReference>
<gene>
    <name evidence="4" type="ORF">SAMN05216298_2913</name>
</gene>
<keyword evidence="2" id="KW-1133">Transmembrane helix</keyword>
<feature type="region of interest" description="Disordered" evidence="1">
    <location>
        <begin position="1"/>
        <end position="22"/>
    </location>
</feature>